<accession>A0ABW1U1G0</accession>
<reference evidence="3" key="1">
    <citation type="journal article" date="2019" name="Int. J. Syst. Evol. Microbiol.">
        <title>The Global Catalogue of Microorganisms (GCM) 10K type strain sequencing project: providing services to taxonomists for standard genome sequencing and annotation.</title>
        <authorList>
            <consortium name="The Broad Institute Genomics Platform"/>
            <consortium name="The Broad Institute Genome Sequencing Center for Infectious Disease"/>
            <person name="Wu L."/>
            <person name="Ma J."/>
        </authorList>
    </citation>
    <scope>NUCLEOTIDE SEQUENCE [LARGE SCALE GENOMIC DNA]</scope>
    <source>
        <strain evidence="3">CCUG 39402</strain>
    </source>
</reference>
<dbReference type="InterPro" id="IPR019080">
    <property type="entry name" value="YqaJ_viral_recombinase"/>
</dbReference>
<dbReference type="Gene3D" id="3.90.320.10">
    <property type="match status" value="1"/>
</dbReference>
<evidence type="ECO:0000313" key="3">
    <source>
        <dbReference type="Proteomes" id="UP001596270"/>
    </source>
</evidence>
<feature type="domain" description="YqaJ viral recombinase" evidence="1">
    <location>
        <begin position="38"/>
        <end position="168"/>
    </location>
</feature>
<name>A0ABW1U1G0_9BURK</name>
<protein>
    <submittedName>
        <fullName evidence="2">YqaJ viral recombinase family protein</fullName>
    </submittedName>
</protein>
<keyword evidence="3" id="KW-1185">Reference proteome</keyword>
<organism evidence="2 3">
    <name type="scientific">Polaromonas aquatica</name>
    <dbReference type="NCBI Taxonomy" id="332657"/>
    <lineage>
        <taxon>Bacteria</taxon>
        <taxon>Pseudomonadati</taxon>
        <taxon>Pseudomonadota</taxon>
        <taxon>Betaproteobacteria</taxon>
        <taxon>Burkholderiales</taxon>
        <taxon>Comamonadaceae</taxon>
        <taxon>Polaromonas</taxon>
    </lineage>
</organism>
<evidence type="ECO:0000313" key="2">
    <source>
        <dbReference type="EMBL" id="MFC6282561.1"/>
    </source>
</evidence>
<proteinExistence type="predicted"/>
<gene>
    <name evidence="2" type="ORF">ACFQND_15150</name>
</gene>
<comment type="caution">
    <text evidence="2">The sequence shown here is derived from an EMBL/GenBank/DDBJ whole genome shotgun (WGS) entry which is preliminary data.</text>
</comment>
<sequence length="218" mass="24339">MSNLKQDKTWTSAPTGLTVTLARRQNGGTAANESHFERGIFSSEAAAIMGLDPTRSMLDIWHEKQGLLTQIQTPSDLHGQSSWQSLLSPLVATVYAKRTGNPIKQVSKTVRHPEFPWMGAAIRWEVQSPEVGLLQCLQVTSLDLPLWQGGAPEHVRFDLMHLLAVTGQRVVDLAVLEEGRSVRIHRIQRDDTLIERLIEAEARFWGYVERGQVPAKGD</sequence>
<evidence type="ECO:0000259" key="1">
    <source>
        <dbReference type="Pfam" id="PF09588"/>
    </source>
</evidence>
<dbReference type="Pfam" id="PF09588">
    <property type="entry name" value="YqaJ"/>
    <property type="match status" value="1"/>
</dbReference>
<dbReference type="EMBL" id="JBHSRS010000079">
    <property type="protein sequence ID" value="MFC6282561.1"/>
    <property type="molecule type" value="Genomic_DNA"/>
</dbReference>
<dbReference type="InterPro" id="IPR011335">
    <property type="entry name" value="Restrct_endonuc-II-like"/>
</dbReference>
<dbReference type="InterPro" id="IPR011604">
    <property type="entry name" value="PDDEXK-like_dom_sf"/>
</dbReference>
<dbReference type="SUPFAM" id="SSF52980">
    <property type="entry name" value="Restriction endonuclease-like"/>
    <property type="match status" value="1"/>
</dbReference>
<dbReference type="RefSeq" id="WP_371439385.1">
    <property type="nucleotide sequence ID" value="NZ_JBHSRS010000079.1"/>
</dbReference>
<dbReference type="Proteomes" id="UP001596270">
    <property type="component" value="Unassembled WGS sequence"/>
</dbReference>